<feature type="region of interest" description="Disordered" evidence="2">
    <location>
        <begin position="331"/>
        <end position="350"/>
    </location>
</feature>
<dbReference type="STRING" id="3983.A0A2C9UJC9"/>
<organism evidence="4 5">
    <name type="scientific">Manihot esculenta</name>
    <name type="common">Cassava</name>
    <name type="synonym">Jatropha manihot</name>
    <dbReference type="NCBI Taxonomy" id="3983"/>
    <lineage>
        <taxon>Eukaryota</taxon>
        <taxon>Viridiplantae</taxon>
        <taxon>Streptophyta</taxon>
        <taxon>Embryophyta</taxon>
        <taxon>Tracheophyta</taxon>
        <taxon>Spermatophyta</taxon>
        <taxon>Magnoliopsida</taxon>
        <taxon>eudicotyledons</taxon>
        <taxon>Gunneridae</taxon>
        <taxon>Pentapetalae</taxon>
        <taxon>rosids</taxon>
        <taxon>fabids</taxon>
        <taxon>Malpighiales</taxon>
        <taxon>Euphorbiaceae</taxon>
        <taxon>Crotonoideae</taxon>
        <taxon>Manihoteae</taxon>
        <taxon>Manihot</taxon>
    </lineage>
</organism>
<dbReference type="OrthoDB" id="1683831at2759"/>
<accession>A0A2C9UJC9</accession>
<dbReference type="Pfam" id="PF00514">
    <property type="entry name" value="Arm"/>
    <property type="match status" value="1"/>
</dbReference>
<dbReference type="Proteomes" id="UP000091857">
    <property type="component" value="Chromosome 14"/>
</dbReference>
<dbReference type="Gene3D" id="1.25.10.10">
    <property type="entry name" value="Leucine-rich Repeat Variant"/>
    <property type="match status" value="2"/>
</dbReference>
<dbReference type="Pfam" id="PF25055">
    <property type="entry name" value="DUF7792"/>
    <property type="match status" value="1"/>
</dbReference>
<dbReference type="InterPro" id="IPR000225">
    <property type="entry name" value="Armadillo"/>
</dbReference>
<evidence type="ECO:0000313" key="4">
    <source>
        <dbReference type="EMBL" id="OAY30822.1"/>
    </source>
</evidence>
<dbReference type="AlphaFoldDB" id="A0A2C9UJC9"/>
<dbReference type="SMART" id="SM00185">
    <property type="entry name" value="ARM"/>
    <property type="match status" value="3"/>
</dbReference>
<keyword evidence="1" id="KW-0677">Repeat</keyword>
<dbReference type="GO" id="GO:0007166">
    <property type="term" value="P:cell surface receptor signaling pathway"/>
    <property type="evidence" value="ECO:0007669"/>
    <property type="project" value="InterPro"/>
</dbReference>
<dbReference type="EMBL" id="CM004400">
    <property type="protein sequence ID" value="OAY30822.1"/>
    <property type="molecule type" value="Genomic_DNA"/>
</dbReference>
<evidence type="ECO:0000259" key="3">
    <source>
        <dbReference type="Pfam" id="PF25055"/>
    </source>
</evidence>
<sequence>MAVAATVTSREEEKTLQHELTIPILLADRVIKFAQEAESSKQDCSDLAKQVDRLSLMLRSTVRLASTSPSVYDRPLLRIASDISKNLERALTLVRKCKHSGLLRQVFSITSTADFRKVSNLLESSIGDMKWFLSIFESDGCTYLSLPPIASNDPILAWVWSYISTIQMGQPKDRVDAANELASLARDSDRNKKMIVEEQGICPLLKLLKEGPSPEAQIAAANALFNIATDQERVRRIVDWLGVPIIVGVLGDSPTKVQTVVANLVASMGELDPYSQEVLMTENVTRPLVSLLSIDLDFDDVENQSAKTSIHSLVQMNKELSYTRYSNGHSVNYNSDGSSHHRKEREMEPPEVKLKLKVSCAKALWKLSKGSVSNSRKITETRGLLCLAKIIEKEKGELQLNCLMTIMEITAVAEFDVDLRRAAFKTNRPPAMAVLNQLLRVIQEESDPNLHIPAIRSIGCLGRTFPARETRIIEPLVAQLGNSNVNVATEAAIALGKFVSPDNFNCSQHSKAIIEFNGVQPLMKLIRNGDRARMHGLVLLCYLALNAGNSKALEQVRALNALEAAARPVIAQHPELRDLLAKAIHHLILYQAGPHPHRQSFAP</sequence>
<dbReference type="SUPFAM" id="SSF48371">
    <property type="entry name" value="ARM repeat"/>
    <property type="match status" value="1"/>
</dbReference>
<evidence type="ECO:0000256" key="1">
    <source>
        <dbReference type="ARBA" id="ARBA00022737"/>
    </source>
</evidence>
<name>A0A2C9UJC9_MANES</name>
<dbReference type="Gramene" id="Manes.14G061600.1.v8.1">
    <property type="protein sequence ID" value="Manes.14G061600.1.v8.1.CDS.1"/>
    <property type="gene ID" value="Manes.14G061600.v8.1"/>
</dbReference>
<dbReference type="PANTHER" id="PTHR46168">
    <property type="entry name" value="ARMADILLO REPEAT ONLY 4"/>
    <property type="match status" value="1"/>
</dbReference>
<dbReference type="PANTHER" id="PTHR46168:SF15">
    <property type="entry name" value="ARMADILLO REPEAT-CONTAINING DOMAIN-CONTAINING PROTEIN"/>
    <property type="match status" value="1"/>
</dbReference>
<protein>
    <recommendedName>
        <fullName evidence="3">DUF7792 domain-containing protein</fullName>
    </recommendedName>
</protein>
<dbReference type="CDD" id="cd21037">
    <property type="entry name" value="MLKL_NTD"/>
    <property type="match status" value="1"/>
</dbReference>
<dbReference type="InterPro" id="IPR056694">
    <property type="entry name" value="DUF7792"/>
</dbReference>
<evidence type="ECO:0000256" key="2">
    <source>
        <dbReference type="SAM" id="MobiDB-lite"/>
    </source>
</evidence>
<dbReference type="Gene3D" id="1.20.930.20">
    <property type="entry name" value="Adaptor protein Cbl, N-terminal domain"/>
    <property type="match status" value="1"/>
</dbReference>
<dbReference type="InterPro" id="IPR059179">
    <property type="entry name" value="MLKL-like_MCAfunc"/>
</dbReference>
<dbReference type="InterPro" id="IPR011989">
    <property type="entry name" value="ARM-like"/>
</dbReference>
<proteinExistence type="predicted"/>
<comment type="caution">
    <text evidence="4">The sequence shown here is derived from an EMBL/GenBank/DDBJ whole genome shotgun (WGS) entry which is preliminary data.</text>
</comment>
<feature type="domain" description="DUF7792" evidence="3">
    <location>
        <begin position="18"/>
        <end position="136"/>
    </location>
</feature>
<dbReference type="InterPro" id="IPR036537">
    <property type="entry name" value="Adaptor_Cbl_N_dom_sf"/>
</dbReference>
<gene>
    <name evidence="4" type="ORF">MANES_14G061600v8</name>
</gene>
<dbReference type="InterPro" id="IPR016024">
    <property type="entry name" value="ARM-type_fold"/>
</dbReference>
<evidence type="ECO:0000313" key="5">
    <source>
        <dbReference type="Proteomes" id="UP000091857"/>
    </source>
</evidence>
<keyword evidence="5" id="KW-1185">Reference proteome</keyword>
<reference evidence="5" key="1">
    <citation type="journal article" date="2016" name="Nat. Biotechnol.">
        <title>Sequencing wild and cultivated cassava and related species reveals extensive interspecific hybridization and genetic diversity.</title>
        <authorList>
            <person name="Bredeson J.V."/>
            <person name="Lyons J.B."/>
            <person name="Prochnik S.E."/>
            <person name="Wu G.A."/>
            <person name="Ha C.M."/>
            <person name="Edsinger-Gonzales E."/>
            <person name="Grimwood J."/>
            <person name="Schmutz J."/>
            <person name="Rabbi I.Y."/>
            <person name="Egesi C."/>
            <person name="Nauluvula P."/>
            <person name="Lebot V."/>
            <person name="Ndunguru J."/>
            <person name="Mkamilo G."/>
            <person name="Bart R.S."/>
            <person name="Setter T.L."/>
            <person name="Gleadow R.M."/>
            <person name="Kulakow P."/>
            <person name="Ferguson M.E."/>
            <person name="Rounsley S."/>
            <person name="Rokhsar D.S."/>
        </authorList>
    </citation>
    <scope>NUCLEOTIDE SEQUENCE [LARGE SCALE GENOMIC DNA]</scope>
    <source>
        <strain evidence="5">cv. AM560-2</strain>
    </source>
</reference>